<evidence type="ECO:0000256" key="4">
    <source>
        <dbReference type="ARBA" id="ARBA00022684"/>
    </source>
</evidence>
<dbReference type="Pfam" id="PF04262">
    <property type="entry name" value="Glu_cys_ligase"/>
    <property type="match status" value="1"/>
</dbReference>
<evidence type="ECO:0000256" key="1">
    <source>
        <dbReference type="ARBA" id="ARBA00005006"/>
    </source>
</evidence>
<keyword evidence="12" id="KW-1185">Reference proteome</keyword>
<evidence type="ECO:0000256" key="3">
    <source>
        <dbReference type="ARBA" id="ARBA00022598"/>
    </source>
</evidence>
<organism evidence="11 12">
    <name type="scientific">Aliidiomarina halalkaliphila</name>
    <dbReference type="NCBI Taxonomy" id="2593535"/>
    <lineage>
        <taxon>Bacteria</taxon>
        <taxon>Pseudomonadati</taxon>
        <taxon>Pseudomonadota</taxon>
        <taxon>Gammaproteobacteria</taxon>
        <taxon>Alteromonadales</taxon>
        <taxon>Idiomarinaceae</taxon>
        <taxon>Aliidiomarina</taxon>
    </lineage>
</organism>
<dbReference type="PANTHER" id="PTHR38761:SF1">
    <property type="entry name" value="GLUTAMATE--CYSTEINE LIGASE"/>
    <property type="match status" value="1"/>
</dbReference>
<sequence>MWHTSHIITDNYRDVALSILLSASLEQLRNAEGRHALRTMNRGIERECLRITAEGRLATTPHPQALGSKLTHPLITTDYAEALLEFITPVETDIETTLAQLRDIHRATYQALGNELLWPLSMPCYLNDVTDIELANYGSSHIGRMKTTYRQGLTHRYGAVMQTISGVHFNWSVSDALWDLLAQRNDTVNNIAFRSQAYFGLLRNFKRWAWVIPYLFGASPVLCKSFLQHSNADLDFRELGGGMVYVPYATSLRMSDLGYTNKEQAALKITYNSLEAYIEGLRNAVFTRSEQFAGIGIREGDHWLQLNDNILQIENEFYSPIRPKRVAESGETPTQALERGGVQYIEVRAVDVNPYSSVGITADQMRFLDLFLLYCLLSESPPLPYEQQRITEQNVNRIVLRGREPGLTLVDESGESSVRERLQFLFGELKEIANLLDQNPKDSVNTQNEGDYQRVLEAFAPTIDDPEQTLSARVLKDYQGAVKAFQQLGLGLANQYKQELLETPFEHYSAEIFAAMAEQSRHEQADIEAADKGSYEDFLAGYFNRALIKKTRLKGA</sequence>
<dbReference type="SUPFAM" id="SSF55931">
    <property type="entry name" value="Glutamine synthetase/guanido kinase"/>
    <property type="match status" value="1"/>
</dbReference>
<protein>
    <recommendedName>
        <fullName evidence="8">Glutamate--cysteine ligase</fullName>
        <ecNumber evidence="8">6.3.2.2</ecNumber>
    </recommendedName>
    <alternativeName>
        <fullName evidence="8">Gamma-ECS</fullName>
        <shortName evidence="8">GCS</shortName>
    </alternativeName>
    <alternativeName>
        <fullName evidence="8">Gamma-glutamylcysteine synthetase</fullName>
    </alternativeName>
</protein>
<dbReference type="GO" id="GO:0046872">
    <property type="term" value="F:metal ion binding"/>
    <property type="evidence" value="ECO:0007669"/>
    <property type="project" value="TreeGrafter"/>
</dbReference>
<comment type="similarity">
    <text evidence="2 8">Belongs to the glutamate--cysteine ligase type 1 family. Type 1 subfamily.</text>
</comment>
<keyword evidence="6 8" id="KW-0067">ATP-binding</keyword>
<dbReference type="AlphaFoldDB" id="A0A552X653"/>
<dbReference type="GO" id="GO:0005829">
    <property type="term" value="C:cytosol"/>
    <property type="evidence" value="ECO:0007669"/>
    <property type="project" value="TreeGrafter"/>
</dbReference>
<dbReference type="HAMAP" id="MF_00578">
    <property type="entry name" value="Glu_cys_ligase"/>
    <property type="match status" value="1"/>
</dbReference>
<dbReference type="GO" id="GO:0004357">
    <property type="term" value="F:glutamate-cysteine ligase activity"/>
    <property type="evidence" value="ECO:0007669"/>
    <property type="project" value="UniProtKB-UniRule"/>
</dbReference>
<comment type="caution">
    <text evidence="11">The sequence shown here is derived from an EMBL/GenBank/DDBJ whole genome shotgun (WGS) entry which is preliminary data.</text>
</comment>
<reference evidence="11 12" key="1">
    <citation type="submission" date="2019-07" db="EMBL/GenBank/DDBJ databases">
        <authorList>
            <person name="Yang M."/>
            <person name="Zhao D."/>
            <person name="Xiang H."/>
        </authorList>
    </citation>
    <scope>NUCLEOTIDE SEQUENCE [LARGE SCALE GENOMIC DNA]</scope>
    <source>
        <strain evidence="11 12">IM1326</strain>
    </source>
</reference>
<dbReference type="EC" id="6.3.2.2" evidence="8"/>
<dbReference type="PANTHER" id="PTHR38761">
    <property type="entry name" value="GLUTAMATE--CYSTEINE LIGASE"/>
    <property type="match status" value="1"/>
</dbReference>
<dbReference type="InterPro" id="IPR006334">
    <property type="entry name" value="Glut_cys_ligase"/>
</dbReference>
<comment type="pathway">
    <text evidence="1 8 9">Sulfur metabolism; glutathione biosynthesis; glutathione from L-cysteine and L-glutamate: step 1/2.</text>
</comment>
<dbReference type="EMBL" id="VJWL01000001">
    <property type="protein sequence ID" value="TRW50053.1"/>
    <property type="molecule type" value="Genomic_DNA"/>
</dbReference>
<dbReference type="NCBIfam" id="TIGR01434">
    <property type="entry name" value="glu_cys_ligase"/>
    <property type="match status" value="1"/>
</dbReference>
<dbReference type="GO" id="GO:0006750">
    <property type="term" value="P:glutathione biosynthetic process"/>
    <property type="evidence" value="ECO:0007669"/>
    <property type="project" value="UniProtKB-UniRule"/>
</dbReference>
<dbReference type="OrthoDB" id="9803907at2"/>
<evidence type="ECO:0000256" key="8">
    <source>
        <dbReference type="HAMAP-Rule" id="MF_00578"/>
    </source>
</evidence>
<keyword evidence="3 8" id="KW-0436">Ligase</keyword>
<comment type="catalytic activity">
    <reaction evidence="7 8 9">
        <text>L-cysteine + L-glutamate + ATP = gamma-L-glutamyl-L-cysteine + ADP + phosphate + H(+)</text>
        <dbReference type="Rhea" id="RHEA:13285"/>
        <dbReference type="ChEBI" id="CHEBI:15378"/>
        <dbReference type="ChEBI" id="CHEBI:29985"/>
        <dbReference type="ChEBI" id="CHEBI:30616"/>
        <dbReference type="ChEBI" id="CHEBI:35235"/>
        <dbReference type="ChEBI" id="CHEBI:43474"/>
        <dbReference type="ChEBI" id="CHEBI:58173"/>
        <dbReference type="ChEBI" id="CHEBI:456216"/>
        <dbReference type="EC" id="6.3.2.2"/>
    </reaction>
</comment>
<dbReference type="InterPro" id="IPR007370">
    <property type="entry name" value="Glu_cys_ligase"/>
</dbReference>
<evidence type="ECO:0000256" key="7">
    <source>
        <dbReference type="ARBA" id="ARBA00048819"/>
    </source>
</evidence>
<evidence type="ECO:0000256" key="2">
    <source>
        <dbReference type="ARBA" id="ARBA00008772"/>
    </source>
</evidence>
<keyword evidence="5 8" id="KW-0547">Nucleotide-binding</keyword>
<feature type="domain" description="Glutamate--cysteine ligase" evidence="10">
    <location>
        <begin position="25"/>
        <end position="398"/>
    </location>
</feature>
<dbReference type="GO" id="GO:0005524">
    <property type="term" value="F:ATP binding"/>
    <property type="evidence" value="ECO:0007669"/>
    <property type="project" value="UniProtKB-KW"/>
</dbReference>
<proteinExistence type="inferred from homology"/>
<evidence type="ECO:0000259" key="10">
    <source>
        <dbReference type="Pfam" id="PF04262"/>
    </source>
</evidence>
<evidence type="ECO:0000256" key="5">
    <source>
        <dbReference type="ARBA" id="ARBA00022741"/>
    </source>
</evidence>
<accession>A0A552X653</accession>
<evidence type="ECO:0000313" key="12">
    <source>
        <dbReference type="Proteomes" id="UP000320359"/>
    </source>
</evidence>
<keyword evidence="4 8" id="KW-0317">Glutathione biosynthesis</keyword>
<dbReference type="UniPathway" id="UPA00142">
    <property type="reaction ID" value="UER00209"/>
</dbReference>
<evidence type="ECO:0000256" key="9">
    <source>
        <dbReference type="RuleBase" id="RU004391"/>
    </source>
</evidence>
<evidence type="ECO:0000256" key="6">
    <source>
        <dbReference type="ARBA" id="ARBA00022840"/>
    </source>
</evidence>
<dbReference type="Gene3D" id="3.30.590.20">
    <property type="match status" value="1"/>
</dbReference>
<evidence type="ECO:0000313" key="11">
    <source>
        <dbReference type="EMBL" id="TRW50053.1"/>
    </source>
</evidence>
<dbReference type="Proteomes" id="UP000320359">
    <property type="component" value="Unassembled WGS sequence"/>
</dbReference>
<dbReference type="InterPro" id="IPR014746">
    <property type="entry name" value="Gln_synth/guanido_kin_cat_dom"/>
</dbReference>
<name>A0A552X653_9GAMM</name>
<gene>
    <name evidence="8" type="primary">gshA</name>
    <name evidence="11" type="ORF">FM042_04180</name>
</gene>